<gene>
    <name evidence="1" type="ORF">FOL47_005744</name>
</gene>
<keyword evidence="2" id="KW-1185">Reference proteome</keyword>
<comment type="caution">
    <text evidence="1">The sequence shown here is derived from an EMBL/GenBank/DDBJ whole genome shotgun (WGS) entry which is preliminary data.</text>
</comment>
<feature type="non-terminal residue" evidence="1">
    <location>
        <position position="186"/>
    </location>
</feature>
<accession>A0A7J6KIN1</accession>
<dbReference type="Proteomes" id="UP000591131">
    <property type="component" value="Unassembled WGS sequence"/>
</dbReference>
<dbReference type="AlphaFoldDB" id="A0A7J6KIN1"/>
<evidence type="ECO:0000313" key="2">
    <source>
        <dbReference type="Proteomes" id="UP000591131"/>
    </source>
</evidence>
<feature type="non-terminal residue" evidence="1">
    <location>
        <position position="1"/>
    </location>
</feature>
<dbReference type="EMBL" id="JAAPAO010003173">
    <property type="protein sequence ID" value="KAF4646712.1"/>
    <property type="molecule type" value="Genomic_DNA"/>
</dbReference>
<sequence length="186" mass="20496">ERPSLVGTDSLTPLATTELVLGVGSNRWLSSMSVFKTCNGKDLGLDIAGFLCDHAIGAMKGSEAFSRMSAACSELDNVQFKEALHHTMATGGVGIVGQLLLYMSTLDGKLATMAKSILVEKAESDDRVFLWTEPSGSEEEERESCRKWLSFLREVRDDIRKELDRVLRVDIPVSQALLHYASLSWK</sequence>
<evidence type="ECO:0000313" key="1">
    <source>
        <dbReference type="EMBL" id="KAF4646712.1"/>
    </source>
</evidence>
<organism evidence="1 2">
    <name type="scientific">Perkinsus chesapeaki</name>
    <name type="common">Clam parasite</name>
    <name type="synonym">Perkinsus andrewsi</name>
    <dbReference type="NCBI Taxonomy" id="330153"/>
    <lineage>
        <taxon>Eukaryota</taxon>
        <taxon>Sar</taxon>
        <taxon>Alveolata</taxon>
        <taxon>Perkinsozoa</taxon>
        <taxon>Perkinsea</taxon>
        <taxon>Perkinsida</taxon>
        <taxon>Perkinsidae</taxon>
        <taxon>Perkinsus</taxon>
    </lineage>
</organism>
<name>A0A7J6KIN1_PERCH</name>
<reference evidence="1 2" key="1">
    <citation type="submission" date="2020-04" db="EMBL/GenBank/DDBJ databases">
        <title>Perkinsus chesapeaki whole genome sequence.</title>
        <authorList>
            <person name="Bogema D.R."/>
        </authorList>
    </citation>
    <scope>NUCLEOTIDE SEQUENCE [LARGE SCALE GENOMIC DNA]</scope>
    <source>
        <strain evidence="1">ATCC PRA-425</strain>
    </source>
</reference>
<proteinExistence type="predicted"/>
<protein>
    <submittedName>
        <fullName evidence="1">Uncharacterized protein</fullName>
    </submittedName>
</protein>